<feature type="compositionally biased region" description="Low complexity" evidence="1">
    <location>
        <begin position="24"/>
        <end position="46"/>
    </location>
</feature>
<feature type="compositionally biased region" description="Basic and acidic residues" evidence="1">
    <location>
        <begin position="81"/>
        <end position="90"/>
    </location>
</feature>
<dbReference type="EMBL" id="BSXW01004701">
    <property type="protein sequence ID" value="GMF49507.1"/>
    <property type="molecule type" value="Genomic_DNA"/>
</dbReference>
<feature type="region of interest" description="Disordered" evidence="1">
    <location>
        <begin position="19"/>
        <end position="90"/>
    </location>
</feature>
<comment type="caution">
    <text evidence="2">The sequence shown here is derived from an EMBL/GenBank/DDBJ whole genome shotgun (WGS) entry which is preliminary data.</text>
</comment>
<evidence type="ECO:0000313" key="2">
    <source>
        <dbReference type="EMBL" id="GMF49507.1"/>
    </source>
</evidence>
<name>A0A9W6XXQ7_9STRA</name>
<evidence type="ECO:0000256" key="1">
    <source>
        <dbReference type="SAM" id="MobiDB-lite"/>
    </source>
</evidence>
<dbReference type="Proteomes" id="UP001165083">
    <property type="component" value="Unassembled WGS sequence"/>
</dbReference>
<protein>
    <submittedName>
        <fullName evidence="2">Unnamed protein product</fullName>
    </submittedName>
</protein>
<proteinExistence type="predicted"/>
<reference evidence="2" key="1">
    <citation type="submission" date="2023-04" db="EMBL/GenBank/DDBJ databases">
        <title>Phytophthora lilii NBRC 32176.</title>
        <authorList>
            <person name="Ichikawa N."/>
            <person name="Sato H."/>
            <person name="Tonouchi N."/>
        </authorList>
    </citation>
    <scope>NUCLEOTIDE SEQUENCE</scope>
    <source>
        <strain evidence="2">NBRC 32176</strain>
    </source>
</reference>
<keyword evidence="3" id="KW-1185">Reference proteome</keyword>
<sequence>MDSRREHSICKTPVIHCRQTSGITNSRPGTTPTTPTHSYSTYVTSTNMKSDASTEPPGSWSTPSETPSMLWMRSSRSTRRNTTDRNPKRL</sequence>
<dbReference type="AlphaFoldDB" id="A0A9W6XXQ7"/>
<accession>A0A9W6XXQ7</accession>
<organism evidence="2 3">
    <name type="scientific">Phytophthora lilii</name>
    <dbReference type="NCBI Taxonomy" id="2077276"/>
    <lineage>
        <taxon>Eukaryota</taxon>
        <taxon>Sar</taxon>
        <taxon>Stramenopiles</taxon>
        <taxon>Oomycota</taxon>
        <taxon>Peronosporomycetes</taxon>
        <taxon>Peronosporales</taxon>
        <taxon>Peronosporaceae</taxon>
        <taxon>Phytophthora</taxon>
    </lineage>
</organism>
<gene>
    <name evidence="2" type="ORF">Plil01_001711400</name>
</gene>
<evidence type="ECO:0000313" key="3">
    <source>
        <dbReference type="Proteomes" id="UP001165083"/>
    </source>
</evidence>